<protein>
    <recommendedName>
        <fullName evidence="2">PilZ domain-containing protein</fullName>
    </recommendedName>
</protein>
<gene>
    <name evidence="3" type="ORF">MGWOODY_Hyp1733</name>
</gene>
<evidence type="ECO:0000313" key="3">
    <source>
        <dbReference type="EMBL" id="CUS55486.1"/>
    </source>
</evidence>
<reference evidence="3" key="1">
    <citation type="submission" date="2015-10" db="EMBL/GenBank/DDBJ databases">
        <authorList>
            <person name="Gilbert D.G."/>
        </authorList>
    </citation>
    <scope>NUCLEOTIDE SEQUENCE</scope>
</reference>
<sequence length="111" mass="12370">MKLLNRLFKTSSSDSEAPASARVEQMVTPVKERPRPVRASVYREANVVYESGYKRRGIVLDYSDTGVRLRFPTNEGMPEFVTLHAKGVGLQGPARVVWQKGSEAGFQLTTI</sequence>
<dbReference type="Pfam" id="PF07238">
    <property type="entry name" value="PilZ"/>
    <property type="match status" value="1"/>
</dbReference>
<evidence type="ECO:0000256" key="1">
    <source>
        <dbReference type="SAM" id="MobiDB-lite"/>
    </source>
</evidence>
<feature type="region of interest" description="Disordered" evidence="1">
    <location>
        <begin position="1"/>
        <end position="26"/>
    </location>
</feature>
<proteinExistence type="predicted"/>
<feature type="domain" description="PilZ" evidence="2">
    <location>
        <begin position="48"/>
        <end position="109"/>
    </location>
</feature>
<dbReference type="AlphaFoldDB" id="A0A170PSS9"/>
<organism evidence="3">
    <name type="scientific">hydrothermal vent metagenome</name>
    <dbReference type="NCBI Taxonomy" id="652676"/>
    <lineage>
        <taxon>unclassified sequences</taxon>
        <taxon>metagenomes</taxon>
        <taxon>ecological metagenomes</taxon>
    </lineage>
</organism>
<accession>A0A170PSS9</accession>
<dbReference type="GO" id="GO:0035438">
    <property type="term" value="F:cyclic-di-GMP binding"/>
    <property type="evidence" value="ECO:0007669"/>
    <property type="project" value="InterPro"/>
</dbReference>
<evidence type="ECO:0000259" key="2">
    <source>
        <dbReference type="Pfam" id="PF07238"/>
    </source>
</evidence>
<dbReference type="SUPFAM" id="SSF141371">
    <property type="entry name" value="PilZ domain-like"/>
    <property type="match status" value="1"/>
</dbReference>
<name>A0A170PSS9_9ZZZZ</name>
<dbReference type="EMBL" id="CZQD01000001">
    <property type="protein sequence ID" value="CUS55486.1"/>
    <property type="molecule type" value="Genomic_DNA"/>
</dbReference>
<dbReference type="InterPro" id="IPR009875">
    <property type="entry name" value="PilZ_domain"/>
</dbReference>